<name>A0ABT9WV28_9BACI</name>
<protein>
    <submittedName>
        <fullName evidence="1">Uncharacterized protein</fullName>
    </submittedName>
</protein>
<reference evidence="1 2" key="1">
    <citation type="submission" date="2023-07" db="EMBL/GenBank/DDBJ databases">
        <title>Genomic Encyclopedia of Type Strains, Phase IV (KMG-IV): sequencing the most valuable type-strain genomes for metagenomic binning, comparative biology and taxonomic classification.</title>
        <authorList>
            <person name="Goeker M."/>
        </authorList>
    </citation>
    <scope>NUCLEOTIDE SEQUENCE [LARGE SCALE GENOMIC DNA]</scope>
    <source>
        <strain evidence="1 2">DSM 23837</strain>
    </source>
</reference>
<proteinExistence type="predicted"/>
<organism evidence="1 2">
    <name type="scientific">Bacillus chungangensis</name>
    <dbReference type="NCBI Taxonomy" id="587633"/>
    <lineage>
        <taxon>Bacteria</taxon>
        <taxon>Bacillati</taxon>
        <taxon>Bacillota</taxon>
        <taxon>Bacilli</taxon>
        <taxon>Bacillales</taxon>
        <taxon>Bacillaceae</taxon>
        <taxon>Bacillus</taxon>
    </lineage>
</organism>
<sequence>MLIRKWIFRNKTLEFTVLIKPNDYKETKIPVVVSIDHSGNVKVDKK</sequence>
<accession>A0ABT9WV28</accession>
<evidence type="ECO:0000313" key="2">
    <source>
        <dbReference type="Proteomes" id="UP001223586"/>
    </source>
</evidence>
<evidence type="ECO:0000313" key="1">
    <source>
        <dbReference type="EMBL" id="MDQ0177145.1"/>
    </source>
</evidence>
<keyword evidence="2" id="KW-1185">Reference proteome</keyword>
<comment type="caution">
    <text evidence="1">The sequence shown here is derived from an EMBL/GenBank/DDBJ whole genome shotgun (WGS) entry which is preliminary data.</text>
</comment>
<dbReference type="Proteomes" id="UP001223586">
    <property type="component" value="Unassembled WGS sequence"/>
</dbReference>
<gene>
    <name evidence="1" type="ORF">J2S08_003024</name>
</gene>
<dbReference type="EMBL" id="JAUSTT010000019">
    <property type="protein sequence ID" value="MDQ0177145.1"/>
    <property type="molecule type" value="Genomic_DNA"/>
</dbReference>